<dbReference type="GeneID" id="6997129"/>
<evidence type="ECO:0000256" key="1">
    <source>
        <dbReference type="SAM" id="MobiDB-lite"/>
    </source>
</evidence>
<protein>
    <submittedName>
        <fullName evidence="2">Uncharacterized protein</fullName>
    </submittedName>
</protein>
<evidence type="ECO:0000313" key="2">
    <source>
        <dbReference type="EMBL" id="EEA07665.1"/>
    </source>
</evidence>
<dbReference type="RefSeq" id="XP_002142014.1">
    <property type="nucleotide sequence ID" value="XM_002141978.1"/>
</dbReference>
<evidence type="ECO:0000313" key="3">
    <source>
        <dbReference type="Proteomes" id="UP000001460"/>
    </source>
</evidence>
<organism evidence="2 3">
    <name type="scientific">Cryptosporidium muris (strain RN66)</name>
    <dbReference type="NCBI Taxonomy" id="441375"/>
    <lineage>
        <taxon>Eukaryota</taxon>
        <taxon>Sar</taxon>
        <taxon>Alveolata</taxon>
        <taxon>Apicomplexa</taxon>
        <taxon>Conoidasida</taxon>
        <taxon>Coccidia</taxon>
        <taxon>Eucoccidiorida</taxon>
        <taxon>Eimeriorina</taxon>
        <taxon>Cryptosporidiidae</taxon>
        <taxon>Cryptosporidium</taxon>
    </lineage>
</organism>
<keyword evidence="3" id="KW-1185">Reference proteome</keyword>
<dbReference type="Proteomes" id="UP000001460">
    <property type="component" value="Unassembled WGS sequence"/>
</dbReference>
<accession>B6AHH0</accession>
<reference evidence="2" key="1">
    <citation type="submission" date="2008-06" db="EMBL/GenBank/DDBJ databases">
        <authorList>
            <person name="Lorenzi H."/>
            <person name="Inman J."/>
            <person name="Miller J."/>
            <person name="Schobel S."/>
            <person name="Amedeo P."/>
            <person name="Caler E.V."/>
            <person name="da Silva J."/>
        </authorList>
    </citation>
    <scope>NUCLEOTIDE SEQUENCE [LARGE SCALE GENOMIC DNA]</scope>
    <source>
        <strain evidence="2">RN66</strain>
    </source>
</reference>
<proteinExistence type="predicted"/>
<dbReference type="AlphaFoldDB" id="B6AHH0"/>
<feature type="compositionally biased region" description="Basic and acidic residues" evidence="1">
    <location>
        <begin position="298"/>
        <end position="309"/>
    </location>
</feature>
<name>B6AHH0_CRYMR</name>
<feature type="region of interest" description="Disordered" evidence="1">
    <location>
        <begin position="279"/>
        <end position="309"/>
    </location>
</feature>
<dbReference type="VEuPathDB" id="CryptoDB:CMU_005880"/>
<dbReference type="OMA" id="AIESEHY"/>
<dbReference type="EMBL" id="DS989734">
    <property type="protein sequence ID" value="EEA07665.1"/>
    <property type="molecule type" value="Genomic_DNA"/>
</dbReference>
<dbReference type="OrthoDB" id="342245at2759"/>
<sequence length="331" mass="37307">MATAIESEHYNHIGRSLYDKSGVYDDELLRWIAEAEYLGVSRETAILVATKRRALSLNKAAASLDNLQCTSCTENISNVSNLHMEIQAVPTVSTMATTTVALNNGSSPMGIPEDIKKKRRNRRRRKNKLISNINSINNEKSIHFSGITNDINHSIVNTGNNGITMNFSDDNSSVDTTMGIVNAGCETEKMNHLCSLDAAVAAQSFNPFLTINSVRQRRKRRVCKNQKPSVINIQDSHQHLSNTNSISDVSNNFPVTSSPCVKRNFRRRFRKNKFHNLTSTTTTSPEIKPIQRRGGRRYNYDRGRRRPGKSDVVNHVREQLRLTYEARGLDM</sequence>
<gene>
    <name evidence="2" type="ORF">CMU_005880</name>
</gene>